<dbReference type="AlphaFoldDB" id="A0A846TW60"/>
<keyword evidence="1" id="KW-1133">Transmembrane helix</keyword>
<keyword evidence="3" id="KW-1185">Reference proteome</keyword>
<comment type="caution">
    <text evidence="2">The sequence shown here is derived from an EMBL/GenBank/DDBJ whole genome shotgun (WGS) entry which is preliminary data.</text>
</comment>
<organism evidence="2 3">
    <name type="scientific">Spiroplasma platyhelix PALS-1</name>
    <dbReference type="NCBI Taxonomy" id="1276218"/>
    <lineage>
        <taxon>Bacteria</taxon>
        <taxon>Bacillati</taxon>
        <taxon>Mycoplasmatota</taxon>
        <taxon>Mollicutes</taxon>
        <taxon>Entomoplasmatales</taxon>
        <taxon>Spiroplasmataceae</taxon>
        <taxon>Spiroplasma</taxon>
    </lineage>
</organism>
<proteinExistence type="predicted"/>
<gene>
    <name evidence="2" type="ORF">HER12_00425</name>
</gene>
<dbReference type="EMBL" id="JAAVVK010000001">
    <property type="protein sequence ID" value="NKE38221.1"/>
    <property type="molecule type" value="Genomic_DNA"/>
</dbReference>
<accession>A0A846TW60</accession>
<evidence type="ECO:0000313" key="3">
    <source>
        <dbReference type="Proteomes" id="UP000584587"/>
    </source>
</evidence>
<keyword evidence="1" id="KW-0472">Membrane</keyword>
<dbReference type="RefSeq" id="WP_168104699.1">
    <property type="nucleotide sequence ID" value="NZ_CP051215.1"/>
</dbReference>
<sequence length="64" mass="7336">MGYCIRCKGTVLATERWIKLVAGFYHLKCYDKLVARNKKFIIIFSCSFGLFFITLVTVVLVLAL</sequence>
<evidence type="ECO:0000256" key="1">
    <source>
        <dbReference type="SAM" id="Phobius"/>
    </source>
</evidence>
<reference evidence="2 3" key="1">
    <citation type="submission" date="2020-04" db="EMBL/GenBank/DDBJ databases">
        <title>Complete genome sequence of Spiroplasma platyhelix ATCC 51748, an insect isolate.</title>
        <authorList>
            <person name="Green E.A."/>
            <person name="Klassen J.L."/>
        </authorList>
    </citation>
    <scope>NUCLEOTIDE SEQUENCE [LARGE SCALE GENOMIC DNA]</scope>
    <source>
        <strain evidence="2 3">PALS-1</strain>
    </source>
</reference>
<feature type="transmembrane region" description="Helical" evidence="1">
    <location>
        <begin position="40"/>
        <end position="63"/>
    </location>
</feature>
<evidence type="ECO:0000313" key="2">
    <source>
        <dbReference type="EMBL" id="NKE38221.1"/>
    </source>
</evidence>
<name>A0A846TW60_9MOLU</name>
<keyword evidence="1" id="KW-0812">Transmembrane</keyword>
<protein>
    <submittedName>
        <fullName evidence="2">Uncharacterized protein</fullName>
    </submittedName>
</protein>
<dbReference type="Proteomes" id="UP000584587">
    <property type="component" value="Unassembled WGS sequence"/>
</dbReference>